<accession>A0AA38PKE5</accession>
<comment type="caution">
    <text evidence="1">The sequence shown here is derived from an EMBL/GenBank/DDBJ whole genome shotgun (WGS) entry which is preliminary data.</text>
</comment>
<dbReference type="AlphaFoldDB" id="A0AA38PKE5"/>
<organism evidence="1 2">
    <name type="scientific">Lentinula raphanica</name>
    <dbReference type="NCBI Taxonomy" id="153919"/>
    <lineage>
        <taxon>Eukaryota</taxon>
        <taxon>Fungi</taxon>
        <taxon>Dikarya</taxon>
        <taxon>Basidiomycota</taxon>
        <taxon>Agaricomycotina</taxon>
        <taxon>Agaricomycetes</taxon>
        <taxon>Agaricomycetidae</taxon>
        <taxon>Agaricales</taxon>
        <taxon>Marasmiineae</taxon>
        <taxon>Omphalotaceae</taxon>
        <taxon>Lentinula</taxon>
    </lineage>
</organism>
<evidence type="ECO:0000313" key="1">
    <source>
        <dbReference type="EMBL" id="KAJ3844346.1"/>
    </source>
</evidence>
<protein>
    <recommendedName>
        <fullName evidence="3">N-acetyltransferase domain-containing protein</fullName>
    </recommendedName>
</protein>
<evidence type="ECO:0000313" key="2">
    <source>
        <dbReference type="Proteomes" id="UP001163846"/>
    </source>
</evidence>
<dbReference type="EMBL" id="MU805955">
    <property type="protein sequence ID" value="KAJ3844346.1"/>
    <property type="molecule type" value="Genomic_DNA"/>
</dbReference>
<dbReference type="Gene3D" id="3.40.630.30">
    <property type="match status" value="1"/>
</dbReference>
<reference evidence="1" key="1">
    <citation type="submission" date="2022-08" db="EMBL/GenBank/DDBJ databases">
        <authorList>
            <consortium name="DOE Joint Genome Institute"/>
            <person name="Min B."/>
            <person name="Riley R."/>
            <person name="Sierra-Patev S."/>
            <person name="Naranjo-Ortiz M."/>
            <person name="Looney B."/>
            <person name="Konkel Z."/>
            <person name="Slot J.C."/>
            <person name="Sakamoto Y."/>
            <person name="Steenwyk J.L."/>
            <person name="Rokas A."/>
            <person name="Carro J."/>
            <person name="Camarero S."/>
            <person name="Ferreira P."/>
            <person name="Molpeceres G."/>
            <person name="Ruiz-Duenas F.J."/>
            <person name="Serrano A."/>
            <person name="Henrissat B."/>
            <person name="Drula E."/>
            <person name="Hughes K.W."/>
            <person name="Mata J.L."/>
            <person name="Ishikawa N.K."/>
            <person name="Vargas-Isla R."/>
            <person name="Ushijima S."/>
            <person name="Smith C.A."/>
            <person name="Ahrendt S."/>
            <person name="Andreopoulos W."/>
            <person name="He G."/>
            <person name="Labutti K."/>
            <person name="Lipzen A."/>
            <person name="Ng V."/>
            <person name="Sandor L."/>
            <person name="Barry K."/>
            <person name="Martinez A.T."/>
            <person name="Xiao Y."/>
            <person name="Gibbons J.G."/>
            <person name="Terashima K."/>
            <person name="Hibbett D.S."/>
            <person name="Grigoriev I.V."/>
        </authorList>
    </citation>
    <scope>NUCLEOTIDE SEQUENCE</scope>
    <source>
        <strain evidence="1">TFB9207</strain>
    </source>
</reference>
<keyword evidence="2" id="KW-1185">Reference proteome</keyword>
<dbReference type="InterPro" id="IPR052523">
    <property type="entry name" value="Trichothecene_AcTrans"/>
</dbReference>
<proteinExistence type="predicted"/>
<sequence>MKKSDGPGSLVPFTISRGGHTFLIREANPDAKELDDIAWGAAEAFLDDKVMNYFSGNSEIPTSVTSTAGFKLYQFYRLIFKACMFSRGRVIVAQYQPTESDHQPDKPINNNIAAAAAWYGPRQEIQTIATIRAGALTCVRNYGRLLLKRIGEFKSTTRASYKRAFQVRDSTPSSAWYLQSIFTAKRFEGQGLMSALVREGFDHALKCSHSEIAPPVILESSSDRSRPRYLHLGFEIIEPWCNIGKGTVDSTGCRPNGNSVKSELEGVQFTCMVNWDCRKALLGSNA</sequence>
<dbReference type="SUPFAM" id="SSF55729">
    <property type="entry name" value="Acyl-CoA N-acyltransferases (Nat)"/>
    <property type="match status" value="1"/>
</dbReference>
<dbReference type="InterPro" id="IPR016181">
    <property type="entry name" value="Acyl_CoA_acyltransferase"/>
</dbReference>
<evidence type="ECO:0008006" key="3">
    <source>
        <dbReference type="Google" id="ProtNLM"/>
    </source>
</evidence>
<name>A0AA38PKE5_9AGAR</name>
<dbReference type="PANTHER" id="PTHR42791:SF1">
    <property type="entry name" value="N-ACETYLTRANSFERASE DOMAIN-CONTAINING PROTEIN"/>
    <property type="match status" value="1"/>
</dbReference>
<gene>
    <name evidence="1" type="ORF">F5878DRAFT_602235</name>
</gene>
<dbReference type="Proteomes" id="UP001163846">
    <property type="component" value="Unassembled WGS sequence"/>
</dbReference>
<dbReference type="PANTHER" id="PTHR42791">
    <property type="entry name" value="GNAT FAMILY ACETYLTRANSFERASE"/>
    <property type="match status" value="1"/>
</dbReference>